<keyword evidence="1" id="KW-0489">Methyltransferase</keyword>
<accession>A0ABT7LYG8</accession>
<dbReference type="GO" id="GO:0008168">
    <property type="term" value="F:methyltransferase activity"/>
    <property type="evidence" value="ECO:0007669"/>
    <property type="project" value="UniProtKB-KW"/>
</dbReference>
<dbReference type="EC" id="2.1.1.-" evidence="1"/>
<dbReference type="Proteomes" id="UP001230986">
    <property type="component" value="Unassembled WGS sequence"/>
</dbReference>
<name>A0ABT7LYG8_9CYAN</name>
<organism evidence="1 2">
    <name type="scientific">Geitlerinema calcuttense NRMC-F 0142</name>
    <dbReference type="NCBI Taxonomy" id="2922238"/>
    <lineage>
        <taxon>Bacteria</taxon>
        <taxon>Bacillati</taxon>
        <taxon>Cyanobacteriota</taxon>
        <taxon>Cyanophyceae</taxon>
        <taxon>Geitlerinematales</taxon>
        <taxon>Geitlerinemataceae</taxon>
        <taxon>Geitlerinema</taxon>
    </lineage>
</organism>
<dbReference type="SUPFAM" id="SSF53335">
    <property type="entry name" value="S-adenosyl-L-methionine-dependent methyltransferases"/>
    <property type="match status" value="1"/>
</dbReference>
<protein>
    <submittedName>
        <fullName evidence="1">Class I SAM-dependent methyltransferase</fullName>
        <ecNumber evidence="1">2.1.1.-</ecNumber>
    </submittedName>
</protein>
<dbReference type="EMBL" id="JASVEJ010000023">
    <property type="protein sequence ID" value="MDL5057057.1"/>
    <property type="molecule type" value="Genomic_DNA"/>
</dbReference>
<sequence>MKFNDVASQLEGIPYTSPQMGKVLYDFIMDTQPNQCLELGFAHGVSSCYLAAALQELNRGHLTSIDLEMSQNLHPSIELLLSRTGLGDWVTVVRERTGYNWFLKKKIEAAMVEHQCQPIYDFCFIDGAKNWTIDGFAFFLVDKLLRQRGWIVFDDYSWSYAQIEAQTGKKVSDGINHCELSDEERIQPHIEEIFQNLVICHPNYSNFKVVDDKFAYAQKIRSDVKTLKLDTSVSFKYKLVSWLKRILHKSRYKLA</sequence>
<keyword evidence="1" id="KW-0808">Transferase</keyword>
<proteinExistence type="predicted"/>
<dbReference type="RefSeq" id="WP_283358365.1">
    <property type="nucleotide sequence ID" value="NZ_JASVEJ010000023.1"/>
</dbReference>
<evidence type="ECO:0000313" key="1">
    <source>
        <dbReference type="EMBL" id="MDL5057057.1"/>
    </source>
</evidence>
<evidence type="ECO:0000313" key="2">
    <source>
        <dbReference type="Proteomes" id="UP001230986"/>
    </source>
</evidence>
<dbReference type="GO" id="GO:0032259">
    <property type="term" value="P:methylation"/>
    <property type="evidence" value="ECO:0007669"/>
    <property type="project" value="UniProtKB-KW"/>
</dbReference>
<keyword evidence="2" id="KW-1185">Reference proteome</keyword>
<dbReference type="Pfam" id="PF13578">
    <property type="entry name" value="Methyltransf_24"/>
    <property type="match status" value="1"/>
</dbReference>
<dbReference type="InterPro" id="IPR029063">
    <property type="entry name" value="SAM-dependent_MTases_sf"/>
</dbReference>
<dbReference type="Gene3D" id="3.40.50.150">
    <property type="entry name" value="Vaccinia Virus protein VP39"/>
    <property type="match status" value="1"/>
</dbReference>
<gene>
    <name evidence="1" type="ORF">QQ055_06210</name>
</gene>
<reference evidence="1 2" key="1">
    <citation type="submission" date="2023-06" db="EMBL/GenBank/DDBJ databases">
        <title>Whole genome sequence of Oscillatoria calcuttensis NRMC-F 0142.</title>
        <authorList>
            <person name="Shakena Fathima T."/>
            <person name="Muralitharan G."/>
            <person name="Thajuddin N."/>
        </authorList>
    </citation>
    <scope>NUCLEOTIDE SEQUENCE [LARGE SCALE GENOMIC DNA]</scope>
    <source>
        <strain evidence="1 2">NRMC-F 0142</strain>
    </source>
</reference>
<comment type="caution">
    <text evidence="1">The sequence shown here is derived from an EMBL/GenBank/DDBJ whole genome shotgun (WGS) entry which is preliminary data.</text>
</comment>